<protein>
    <submittedName>
        <fullName evidence="1">Uncharacterized protein</fullName>
    </submittedName>
</protein>
<gene>
    <name evidence="1" type="ORF">BCCH1_79660</name>
    <name evidence="2" type="ORF">LXE91_39885</name>
</gene>
<dbReference type="EMBL" id="CP090643">
    <property type="protein sequence ID" value="WFN23697.1"/>
    <property type="molecule type" value="Genomic_DNA"/>
</dbReference>
<dbReference type="EMBL" id="AP018360">
    <property type="protein sequence ID" value="BBA45455.1"/>
    <property type="molecule type" value="Genomic_DNA"/>
</dbReference>
<dbReference type="RefSeq" id="WP_052760119.1">
    <property type="nucleotide sequence ID" value="NZ_AP018360.1"/>
</dbReference>
<evidence type="ECO:0000313" key="3">
    <source>
        <dbReference type="Proteomes" id="UP001220209"/>
    </source>
</evidence>
<reference evidence="1" key="1">
    <citation type="journal article" date="2016" name="Biosci. Biotechnol. Biochem.">
        <title>Bioconversion of AHX to AOH by resting cells of Burkholderia contaminans CH-1.</title>
        <authorList>
            <person name="Choi J.H."/>
            <person name="Kikuchi A."/>
            <person name="Pumkaeo P."/>
            <person name="Hirai H."/>
            <person name="Tokuyama S."/>
            <person name="Kawagishi H."/>
        </authorList>
    </citation>
    <scope>NUCLEOTIDE SEQUENCE</scope>
    <source>
        <strain evidence="1">CH-1</strain>
        <plasmid evidence="1">pBC453</plasmid>
    </source>
</reference>
<sequence length="261" mass="28107">MTVRTNKIKNIPPPGKKLIRDWIDMRVRTKEVMRNGYVEIPAGSTATVTGIGVGLELKFDPCTCCGMRAFITRVHGSAVEPVSTSPAPATADALMAISQLANAAISLGGEKHMRATLDDIASKLADMAGGLPRQAANVPSPEATHATVGAIDKAIGFRTRVPGLEWVPWLTDDQDSIWRTIADNLSQGFEAEALFSRPQATPCECSDGRTLYTRLQTVMPDWYPDQWDDLLPKFQHAYSTAAGAEADTPSAVSEGEVSQHG</sequence>
<reference evidence="1" key="2">
    <citation type="journal article" date="2017" name="Genome Announc.">
        <title>High-Quality Draft Genome Sequence of Burkholderia contaminans CH-1, a Gram-Negative Bacterium That Metabolizes 2-Azahypoxanthine, a Plant Growth-Regulating Compound.</title>
        <authorList>
            <person name="Choi J.-H."/>
            <person name="Sugiura H."/>
            <person name="Moriuchi R."/>
            <person name="Kawagishi H."/>
            <person name="Dohra H."/>
        </authorList>
    </citation>
    <scope>NUCLEOTIDE SEQUENCE</scope>
    <source>
        <strain evidence="1">CH-1</strain>
        <plasmid evidence="1">pBC453</plasmid>
    </source>
</reference>
<organism evidence="1">
    <name type="scientific">Burkholderia contaminans</name>
    <dbReference type="NCBI Taxonomy" id="488447"/>
    <lineage>
        <taxon>Bacteria</taxon>
        <taxon>Pseudomonadati</taxon>
        <taxon>Pseudomonadota</taxon>
        <taxon>Betaproteobacteria</taxon>
        <taxon>Burkholderiales</taxon>
        <taxon>Burkholderiaceae</taxon>
        <taxon>Burkholderia</taxon>
        <taxon>Burkholderia cepacia complex</taxon>
    </lineage>
</organism>
<evidence type="ECO:0000313" key="2">
    <source>
        <dbReference type="EMBL" id="WFN23697.1"/>
    </source>
</evidence>
<reference evidence="2 3" key="3">
    <citation type="submission" date="2021-12" db="EMBL/GenBank/DDBJ databases">
        <title>Genomic and phenotypic characterization of three Burkholderia contaminans isolates recovered from different sources.</title>
        <authorList>
            <person name="Lopez De Volder A."/>
            <person name="Fan Y."/>
            <person name="Nunvar J."/>
            <person name="Herrera T."/>
            <person name="Timp W."/>
            <person name="Degrossi J."/>
        </authorList>
    </citation>
    <scope>NUCLEOTIDE SEQUENCE [LARGE SCALE GENOMIC DNA]</scope>
    <source>
        <strain evidence="2 3">LMG 23361</strain>
        <plasmid evidence="2 3">unnamed1</plasmid>
    </source>
</reference>
<dbReference type="Proteomes" id="UP001220209">
    <property type="component" value="Plasmid unnamed1"/>
</dbReference>
<geneLocation type="plasmid" evidence="1">
    <name>pBC453</name>
</geneLocation>
<proteinExistence type="predicted"/>
<keyword evidence="1" id="KW-0614">Plasmid</keyword>
<evidence type="ECO:0000313" key="1">
    <source>
        <dbReference type="EMBL" id="BBA45455.1"/>
    </source>
</evidence>
<dbReference type="AlphaFoldDB" id="A0A250LLM4"/>
<geneLocation type="plasmid" evidence="2 3">
    <name>unnamed1</name>
</geneLocation>
<dbReference type="OrthoDB" id="9034844at2"/>
<name>A0A250LLM4_9BURK</name>
<accession>A0A250LLM4</accession>